<dbReference type="PANTHER" id="PTHR33116">
    <property type="entry name" value="REVERSE TRANSCRIPTASE ZINC-BINDING DOMAIN-CONTAINING PROTEIN-RELATED-RELATED"/>
    <property type="match status" value="1"/>
</dbReference>
<evidence type="ECO:0008006" key="4">
    <source>
        <dbReference type="Google" id="ProtNLM"/>
    </source>
</evidence>
<dbReference type="EMBL" id="JAUHHV010000012">
    <property type="protein sequence ID" value="KAK1406254.1"/>
    <property type="molecule type" value="Genomic_DNA"/>
</dbReference>
<feature type="compositionally biased region" description="Acidic residues" evidence="1">
    <location>
        <begin position="115"/>
        <end position="128"/>
    </location>
</feature>
<feature type="compositionally biased region" description="Polar residues" evidence="1">
    <location>
        <begin position="66"/>
        <end position="82"/>
    </location>
</feature>
<name>A0AAD8JKT0_TARER</name>
<dbReference type="AlphaFoldDB" id="A0AAD8JKT0"/>
<gene>
    <name evidence="2" type="ORF">QVD17_41545</name>
</gene>
<dbReference type="Proteomes" id="UP001229421">
    <property type="component" value="Unassembled WGS sequence"/>
</dbReference>
<evidence type="ECO:0000313" key="3">
    <source>
        <dbReference type="Proteomes" id="UP001229421"/>
    </source>
</evidence>
<sequence>MKGIALMVKNIDGAPIRKGILKAGLSLKPRSLSDDLRPDSVPNGMGSSSKVESLEVVRKITDPENSKASSSKTTMVTHNSFEPLNPSEEIRGEVVMETDGAKSVNVKTSQNIEDPLSEEDDVEEESSMDEERFLKQKSKVNWLATGGEVPKAFVNHYEEFLGCEGVTGRLPTPDLFVRGDKRSAKVIMDSLQTFASMSGLTPSVQKSTVFFCNVNLSVRLEILNILPFEEGKLPVKYLGVPLIASRLLYRDCKVLVERLEKRVSDWKNRFLSFAGRCQLILSVMSSMHIYWSSMFILPARVLKEIEGIMRGFLWCQGPMKRGKAKISWNDVCVPKSEGGLGIKRVGQMNKSLMAYHIWSILTKRESLWVDWIYKHRLKGRSFWSITIPHNCSWSWRKLLQIRLEFRAHFWFKVDIWCSSVICLHVGWFGLHSWGMPHV</sequence>
<organism evidence="2 3">
    <name type="scientific">Tagetes erecta</name>
    <name type="common">African marigold</name>
    <dbReference type="NCBI Taxonomy" id="13708"/>
    <lineage>
        <taxon>Eukaryota</taxon>
        <taxon>Viridiplantae</taxon>
        <taxon>Streptophyta</taxon>
        <taxon>Embryophyta</taxon>
        <taxon>Tracheophyta</taxon>
        <taxon>Spermatophyta</taxon>
        <taxon>Magnoliopsida</taxon>
        <taxon>eudicotyledons</taxon>
        <taxon>Gunneridae</taxon>
        <taxon>Pentapetalae</taxon>
        <taxon>asterids</taxon>
        <taxon>campanulids</taxon>
        <taxon>Asterales</taxon>
        <taxon>Asteraceae</taxon>
        <taxon>Asteroideae</taxon>
        <taxon>Heliantheae alliance</taxon>
        <taxon>Tageteae</taxon>
        <taxon>Tagetes</taxon>
    </lineage>
</organism>
<evidence type="ECO:0000313" key="2">
    <source>
        <dbReference type="EMBL" id="KAK1406254.1"/>
    </source>
</evidence>
<protein>
    <recommendedName>
        <fullName evidence="4">Reverse transcriptase</fullName>
    </recommendedName>
</protein>
<reference evidence="2" key="1">
    <citation type="journal article" date="2023" name="bioRxiv">
        <title>Improved chromosome-level genome assembly for marigold (Tagetes erecta).</title>
        <authorList>
            <person name="Jiang F."/>
            <person name="Yuan L."/>
            <person name="Wang S."/>
            <person name="Wang H."/>
            <person name="Xu D."/>
            <person name="Wang A."/>
            <person name="Fan W."/>
        </authorList>
    </citation>
    <scope>NUCLEOTIDE SEQUENCE</scope>
    <source>
        <strain evidence="2">WSJ</strain>
        <tissue evidence="2">Leaf</tissue>
    </source>
</reference>
<accession>A0AAD8JKT0</accession>
<dbReference type="PANTHER" id="PTHR33116:SF84">
    <property type="entry name" value="RNA-DIRECTED DNA POLYMERASE"/>
    <property type="match status" value="1"/>
</dbReference>
<feature type="region of interest" description="Disordered" evidence="1">
    <location>
        <begin position="28"/>
        <end position="131"/>
    </location>
</feature>
<proteinExistence type="predicted"/>
<evidence type="ECO:0000256" key="1">
    <source>
        <dbReference type="SAM" id="MobiDB-lite"/>
    </source>
</evidence>
<keyword evidence="3" id="KW-1185">Reference proteome</keyword>
<feature type="compositionally biased region" description="Basic and acidic residues" evidence="1">
    <location>
        <begin position="52"/>
        <end position="65"/>
    </location>
</feature>
<comment type="caution">
    <text evidence="2">The sequence shown here is derived from an EMBL/GenBank/DDBJ whole genome shotgun (WGS) entry which is preliminary data.</text>
</comment>